<dbReference type="EMBL" id="VSSQ01066363">
    <property type="protein sequence ID" value="MPN18921.1"/>
    <property type="molecule type" value="Genomic_DNA"/>
</dbReference>
<accession>A0A645FWJ1</accession>
<dbReference type="AlphaFoldDB" id="A0A645FWJ1"/>
<proteinExistence type="predicted"/>
<comment type="caution">
    <text evidence="1">The sequence shown here is derived from an EMBL/GenBank/DDBJ whole genome shotgun (WGS) entry which is preliminary data.</text>
</comment>
<organism evidence="1">
    <name type="scientific">bioreactor metagenome</name>
    <dbReference type="NCBI Taxonomy" id="1076179"/>
    <lineage>
        <taxon>unclassified sequences</taxon>
        <taxon>metagenomes</taxon>
        <taxon>ecological metagenomes</taxon>
    </lineage>
</organism>
<gene>
    <name evidence="1" type="ORF">SDC9_166286</name>
</gene>
<evidence type="ECO:0000313" key="1">
    <source>
        <dbReference type="EMBL" id="MPN18921.1"/>
    </source>
</evidence>
<name>A0A645FWJ1_9ZZZZ</name>
<protein>
    <submittedName>
        <fullName evidence="1">Uncharacterized protein</fullName>
    </submittedName>
</protein>
<reference evidence="1" key="1">
    <citation type="submission" date="2019-08" db="EMBL/GenBank/DDBJ databases">
        <authorList>
            <person name="Kucharzyk K."/>
            <person name="Murdoch R.W."/>
            <person name="Higgins S."/>
            <person name="Loffler F."/>
        </authorList>
    </citation>
    <scope>NUCLEOTIDE SEQUENCE</scope>
</reference>
<sequence>MAIAPADYGLIIFSKAPVPVGLGYLHAQHPGKAGRHRWFFSYVQIFRQSILPHGYIRTLYLNLCPIFLLDYTIIQIPPTDKGKEQSGRWQKRRFLH</sequence>